<dbReference type="GO" id="GO:0009298">
    <property type="term" value="P:GDP-mannose biosynthetic process"/>
    <property type="evidence" value="ECO:0007669"/>
    <property type="project" value="TreeGrafter"/>
</dbReference>
<feature type="domain" description="Nucleotidyl transferase" evidence="1">
    <location>
        <begin position="7"/>
        <end position="94"/>
    </location>
</feature>
<evidence type="ECO:0000313" key="2">
    <source>
        <dbReference type="EMBL" id="PIT86935.1"/>
    </source>
</evidence>
<dbReference type="EMBL" id="PFBZ01000018">
    <property type="protein sequence ID" value="PIT86935.1"/>
    <property type="molecule type" value="Genomic_DNA"/>
</dbReference>
<dbReference type="Gene3D" id="3.90.550.10">
    <property type="entry name" value="Spore Coat Polysaccharide Biosynthesis Protein SpsA, Chain A"/>
    <property type="match status" value="1"/>
</dbReference>
<dbReference type="InterPro" id="IPR051161">
    <property type="entry name" value="Mannose-6P_isomerase_type2"/>
</dbReference>
<sequence>KTAFEGDFLVTVGLKPTFPHTGLGYLETTGEIQDGVFKVSSFKEKPDLDRAKEFLAKGNYFWNTGIYVWSVKTIFEAFAKHSPKISQSLEKIFECIGTEKEKETFLKVYEEAESLPIDTAVSE</sequence>
<dbReference type="Pfam" id="PF00483">
    <property type="entry name" value="NTP_transferase"/>
    <property type="match status" value="1"/>
</dbReference>
<evidence type="ECO:0000313" key="3">
    <source>
        <dbReference type="Proteomes" id="UP000229362"/>
    </source>
</evidence>
<accession>A0A2M6W2H5</accession>
<comment type="caution">
    <text evidence="2">The sequence shown here is derived from an EMBL/GenBank/DDBJ whole genome shotgun (WGS) entry which is preliminary data.</text>
</comment>
<dbReference type="SUPFAM" id="SSF53448">
    <property type="entry name" value="Nucleotide-diphospho-sugar transferases"/>
    <property type="match status" value="1"/>
</dbReference>
<dbReference type="Proteomes" id="UP000229362">
    <property type="component" value="Unassembled WGS sequence"/>
</dbReference>
<organism evidence="2 3">
    <name type="scientific">Candidatus Magasanikbacteria bacterium CG10_big_fil_rev_8_21_14_0_10_43_6</name>
    <dbReference type="NCBI Taxonomy" id="1974650"/>
    <lineage>
        <taxon>Bacteria</taxon>
        <taxon>Candidatus Magasanikiibacteriota</taxon>
    </lineage>
</organism>
<gene>
    <name evidence="2" type="ORF">COU33_00410</name>
</gene>
<dbReference type="PANTHER" id="PTHR46390:SF1">
    <property type="entry name" value="MANNOSE-1-PHOSPHATE GUANYLYLTRANSFERASE"/>
    <property type="match status" value="1"/>
</dbReference>
<evidence type="ECO:0000259" key="1">
    <source>
        <dbReference type="Pfam" id="PF00483"/>
    </source>
</evidence>
<keyword evidence="2" id="KW-0548">Nucleotidyltransferase</keyword>
<keyword evidence="2" id="KW-0808">Transferase</keyword>
<dbReference type="InterPro" id="IPR029044">
    <property type="entry name" value="Nucleotide-diphossugar_trans"/>
</dbReference>
<dbReference type="InterPro" id="IPR005835">
    <property type="entry name" value="NTP_transferase_dom"/>
</dbReference>
<dbReference type="PANTHER" id="PTHR46390">
    <property type="entry name" value="MANNOSE-1-PHOSPHATE GUANYLYLTRANSFERASE"/>
    <property type="match status" value="1"/>
</dbReference>
<feature type="non-terminal residue" evidence="2">
    <location>
        <position position="1"/>
    </location>
</feature>
<feature type="non-terminal residue" evidence="2">
    <location>
        <position position="123"/>
    </location>
</feature>
<proteinExistence type="predicted"/>
<name>A0A2M6W2H5_9BACT</name>
<reference evidence="3" key="1">
    <citation type="submission" date="2017-09" db="EMBL/GenBank/DDBJ databases">
        <title>Depth-based differentiation of microbial function through sediment-hosted aquifers and enrichment of novel symbionts in the deep terrestrial subsurface.</title>
        <authorList>
            <person name="Probst A.J."/>
            <person name="Ladd B."/>
            <person name="Jarett J.K."/>
            <person name="Geller-Mcgrath D.E."/>
            <person name="Sieber C.M.K."/>
            <person name="Emerson J.B."/>
            <person name="Anantharaman K."/>
            <person name="Thomas B.C."/>
            <person name="Malmstrom R."/>
            <person name="Stieglmeier M."/>
            <person name="Klingl A."/>
            <person name="Woyke T."/>
            <person name="Ryan C.M."/>
            <person name="Banfield J.F."/>
        </authorList>
    </citation>
    <scope>NUCLEOTIDE SEQUENCE [LARGE SCALE GENOMIC DNA]</scope>
</reference>
<dbReference type="AlphaFoldDB" id="A0A2M6W2H5"/>
<dbReference type="GO" id="GO:0004475">
    <property type="term" value="F:mannose-1-phosphate guanylyltransferase (GTP) activity"/>
    <property type="evidence" value="ECO:0007669"/>
    <property type="project" value="TreeGrafter"/>
</dbReference>
<protein>
    <submittedName>
        <fullName evidence="2">Mannose-1-phosphate guanylyltransferase</fullName>
    </submittedName>
</protein>